<dbReference type="OrthoDB" id="4770059at2759"/>
<keyword evidence="1" id="KW-0812">Transmembrane</keyword>
<dbReference type="EMBL" id="MU006220">
    <property type="protein sequence ID" value="KAF2829616.1"/>
    <property type="molecule type" value="Genomic_DNA"/>
</dbReference>
<evidence type="ECO:0008006" key="4">
    <source>
        <dbReference type="Google" id="ProtNLM"/>
    </source>
</evidence>
<dbReference type="Proteomes" id="UP000799424">
    <property type="component" value="Unassembled WGS sequence"/>
</dbReference>
<evidence type="ECO:0000313" key="3">
    <source>
        <dbReference type="Proteomes" id="UP000799424"/>
    </source>
</evidence>
<name>A0A6A7A8U3_9PLEO</name>
<keyword evidence="1" id="KW-1133">Transmembrane helix</keyword>
<gene>
    <name evidence="2" type="ORF">CC86DRAFT_172212</name>
</gene>
<keyword evidence="1" id="KW-0472">Membrane</keyword>
<dbReference type="AlphaFoldDB" id="A0A6A7A8U3"/>
<feature type="transmembrane region" description="Helical" evidence="1">
    <location>
        <begin position="248"/>
        <end position="271"/>
    </location>
</feature>
<evidence type="ECO:0000256" key="1">
    <source>
        <dbReference type="SAM" id="Phobius"/>
    </source>
</evidence>
<accession>A0A6A7A8U3</accession>
<proteinExistence type="predicted"/>
<sequence length="294" mass="31507">MTSAIVQSEPTISVFTTFDPSYTLSKLPRLVTRYTAPAECRERWVLPNPAEQTPIVFSTNPPPRANGDILYTSCMPQSHVGWFSPGVCPDAYTIASASVVQWSASGRLEQEWDALCCQSGMTFKEYACVSTFSTPLRAFVPFTPGISGTTTDVPSAVYQYLSYWNVGSLESTTTLTNITVLNTGVAQADPIYVAWRAKDLSLFPVSYATSVAQQFGIAFTPGPTPGGSLNLPQETGSLAAGLSTGAKAGIGVGAVLGFAILVGVAFLCLYIRLRRRRRAGGDDGLDKTSERDRS</sequence>
<organism evidence="2 3">
    <name type="scientific">Ophiobolus disseminans</name>
    <dbReference type="NCBI Taxonomy" id="1469910"/>
    <lineage>
        <taxon>Eukaryota</taxon>
        <taxon>Fungi</taxon>
        <taxon>Dikarya</taxon>
        <taxon>Ascomycota</taxon>
        <taxon>Pezizomycotina</taxon>
        <taxon>Dothideomycetes</taxon>
        <taxon>Pleosporomycetidae</taxon>
        <taxon>Pleosporales</taxon>
        <taxon>Pleosporineae</taxon>
        <taxon>Phaeosphaeriaceae</taxon>
        <taxon>Ophiobolus</taxon>
    </lineage>
</organism>
<reference evidence="2" key="1">
    <citation type="journal article" date="2020" name="Stud. Mycol.">
        <title>101 Dothideomycetes genomes: a test case for predicting lifestyles and emergence of pathogens.</title>
        <authorList>
            <person name="Haridas S."/>
            <person name="Albert R."/>
            <person name="Binder M."/>
            <person name="Bloem J."/>
            <person name="Labutti K."/>
            <person name="Salamov A."/>
            <person name="Andreopoulos B."/>
            <person name="Baker S."/>
            <person name="Barry K."/>
            <person name="Bills G."/>
            <person name="Bluhm B."/>
            <person name="Cannon C."/>
            <person name="Castanera R."/>
            <person name="Culley D."/>
            <person name="Daum C."/>
            <person name="Ezra D."/>
            <person name="Gonzalez J."/>
            <person name="Henrissat B."/>
            <person name="Kuo A."/>
            <person name="Liang C."/>
            <person name="Lipzen A."/>
            <person name="Lutzoni F."/>
            <person name="Magnuson J."/>
            <person name="Mondo S."/>
            <person name="Nolan M."/>
            <person name="Ohm R."/>
            <person name="Pangilinan J."/>
            <person name="Park H.-J."/>
            <person name="Ramirez L."/>
            <person name="Alfaro M."/>
            <person name="Sun H."/>
            <person name="Tritt A."/>
            <person name="Yoshinaga Y."/>
            <person name="Zwiers L.-H."/>
            <person name="Turgeon B."/>
            <person name="Goodwin S."/>
            <person name="Spatafora J."/>
            <person name="Crous P."/>
            <person name="Grigoriev I."/>
        </authorList>
    </citation>
    <scope>NUCLEOTIDE SEQUENCE</scope>
    <source>
        <strain evidence="2">CBS 113818</strain>
    </source>
</reference>
<protein>
    <recommendedName>
        <fullName evidence="4">Mid2 domain-containing protein</fullName>
    </recommendedName>
</protein>
<evidence type="ECO:0000313" key="2">
    <source>
        <dbReference type="EMBL" id="KAF2829616.1"/>
    </source>
</evidence>
<keyword evidence="3" id="KW-1185">Reference proteome</keyword>